<accession>V6F625</accession>
<dbReference type="eggNOG" id="COG3829">
    <property type="taxonomic scope" value="Bacteria"/>
</dbReference>
<dbReference type="EMBL" id="HG794546">
    <property type="protein sequence ID" value="CDL00975.1"/>
    <property type="molecule type" value="Genomic_DNA"/>
</dbReference>
<gene>
    <name evidence="2" type="ordered locus">MGMSRv2__3760</name>
</gene>
<dbReference type="HOGENOM" id="CLU_097884_0_1_5"/>
<organism evidence="2 3">
    <name type="scientific">Magnetospirillum gryphiswaldense (strain DSM 6361 / JCM 21280 / NBRC 15271 / MSR-1)</name>
    <dbReference type="NCBI Taxonomy" id="431944"/>
    <lineage>
        <taxon>Bacteria</taxon>
        <taxon>Pseudomonadati</taxon>
        <taxon>Pseudomonadota</taxon>
        <taxon>Alphaproteobacteria</taxon>
        <taxon>Rhodospirillales</taxon>
        <taxon>Rhodospirillaceae</taxon>
        <taxon>Magnetospirillum</taxon>
    </lineage>
</organism>
<dbReference type="PROSITE" id="PS50112">
    <property type="entry name" value="PAS"/>
    <property type="match status" value="1"/>
</dbReference>
<feature type="domain" description="PAS" evidence="1">
    <location>
        <begin position="27"/>
        <end position="78"/>
    </location>
</feature>
<reference evidence="2 3" key="1">
    <citation type="journal article" date="2014" name="Genome Announc.">
        <title>Complete genome sequence of Magnetospirillum gryphiswaldense MSR-1.</title>
        <authorList>
            <person name="Wang X."/>
            <person name="Wang Q."/>
            <person name="Zhang W."/>
            <person name="Wang Y."/>
            <person name="Li L."/>
            <person name="Wen T."/>
            <person name="Zhang T."/>
            <person name="Zhang Y."/>
            <person name="Xu J."/>
            <person name="Hu J."/>
            <person name="Li S."/>
            <person name="Liu L."/>
            <person name="Liu J."/>
            <person name="Jiang W."/>
            <person name="Tian J."/>
            <person name="Li Y."/>
            <person name="Schuler D."/>
            <person name="Wang L."/>
            <person name="Li J."/>
        </authorList>
    </citation>
    <scope>NUCLEOTIDE SEQUENCE [LARGE SCALE GENOMIC DNA]</scope>
    <source>
        <strain evidence="3">DSM 6361 / JCM 21280 / NBRC 15271 / MSR-1</strain>
    </source>
</reference>
<proteinExistence type="predicted"/>
<dbReference type="STRING" id="1430440.MGMSRv2__3760"/>
<dbReference type="Gene3D" id="3.30.450.20">
    <property type="entry name" value="PAS domain"/>
    <property type="match status" value="1"/>
</dbReference>
<dbReference type="Proteomes" id="UP000018922">
    <property type="component" value="Chromosome I"/>
</dbReference>
<dbReference type="InterPro" id="IPR035965">
    <property type="entry name" value="PAS-like_dom_sf"/>
</dbReference>
<dbReference type="CDD" id="cd00130">
    <property type="entry name" value="PAS"/>
    <property type="match status" value="1"/>
</dbReference>
<name>V6F625_MAGGM</name>
<dbReference type="AlphaFoldDB" id="V6F625"/>
<dbReference type="KEGG" id="mgry:MSR1_00130"/>
<dbReference type="RefSeq" id="WP_024081898.1">
    <property type="nucleotide sequence ID" value="NZ_CP027526.1"/>
</dbReference>
<dbReference type="OrthoDB" id="266313at2"/>
<dbReference type="SUPFAM" id="SSF55785">
    <property type="entry name" value="PYP-like sensor domain (PAS domain)"/>
    <property type="match status" value="1"/>
</dbReference>
<dbReference type="Pfam" id="PF08447">
    <property type="entry name" value="PAS_3"/>
    <property type="match status" value="1"/>
</dbReference>
<sequence length="175" mass="19646">MVQPQTFVLTGKERFLASDAIVVSKTDPGGRITYANRTFLDIAGYRENDVLGRPHNILRHPDMPRAVFKLLWDTIQDGSEIFAYVINRAKNGDHYWVFAHVTPTFGADNTIIGFHSSRRAPIRKAVQTVTEVYRELKQEESKFGNPKDAAAAGLDMLNRKFIGAGGTYEDLVFSL</sequence>
<protein>
    <submittedName>
        <fullName evidence="2">PAS/PAC sensor protein</fullName>
    </submittedName>
</protein>
<evidence type="ECO:0000313" key="3">
    <source>
        <dbReference type="Proteomes" id="UP000018922"/>
    </source>
</evidence>
<keyword evidence="3" id="KW-1185">Reference proteome</keyword>
<evidence type="ECO:0000259" key="1">
    <source>
        <dbReference type="PROSITE" id="PS50112"/>
    </source>
</evidence>
<dbReference type="InterPro" id="IPR000014">
    <property type="entry name" value="PAS"/>
</dbReference>
<evidence type="ECO:0000313" key="2">
    <source>
        <dbReference type="EMBL" id="CDL00975.1"/>
    </source>
</evidence>
<dbReference type="KEGG" id="mgy:MGMSRv2__3760"/>
<dbReference type="NCBIfam" id="TIGR00229">
    <property type="entry name" value="sensory_box"/>
    <property type="match status" value="1"/>
</dbReference>
<dbReference type="InterPro" id="IPR013655">
    <property type="entry name" value="PAS_fold_3"/>
</dbReference>